<dbReference type="InterPro" id="IPR004358">
    <property type="entry name" value="Sig_transdc_His_kin-like_C"/>
</dbReference>
<evidence type="ECO:0000256" key="3">
    <source>
        <dbReference type="ARBA" id="ARBA00022553"/>
    </source>
</evidence>
<evidence type="ECO:0000256" key="4">
    <source>
        <dbReference type="ARBA" id="ARBA00022679"/>
    </source>
</evidence>
<dbReference type="InterPro" id="IPR003661">
    <property type="entry name" value="HisK_dim/P_dom"/>
</dbReference>
<sequence>MAAALAHELNQPLTAMGTYARVSQMLARRLGENDPSARGLLEVSDKLAAEAARAGQVVNRLRRFFRERSTQLELTELPDLLAEAARAQVVRAGELRVQLEVADGGRCPLWIDRVQIAVVLRNLLANAIEAASDTRLPADAARRVELRAQRQGEQVVVSVQDTGAGLTPEQARGIFESPASSKPGGMGIGLAISRAVVEAHGGRLWAQPGAQGRVHFTIPIGAGTTHDE</sequence>
<dbReference type="GO" id="GO:0016301">
    <property type="term" value="F:kinase activity"/>
    <property type="evidence" value="ECO:0007669"/>
    <property type="project" value="UniProtKB-KW"/>
</dbReference>
<dbReference type="InterPro" id="IPR005467">
    <property type="entry name" value="His_kinase_dom"/>
</dbReference>
<dbReference type="Gene3D" id="3.30.565.10">
    <property type="entry name" value="Histidine kinase-like ATPase, C-terminal domain"/>
    <property type="match status" value="1"/>
</dbReference>
<gene>
    <name evidence="10" type="ORF">HK414_24385</name>
</gene>
<evidence type="ECO:0000259" key="9">
    <source>
        <dbReference type="PROSITE" id="PS50109"/>
    </source>
</evidence>
<accession>A0ABX6P5M0</accession>
<dbReference type="PANTHER" id="PTHR42878:SF7">
    <property type="entry name" value="SENSOR HISTIDINE KINASE GLRK"/>
    <property type="match status" value="1"/>
</dbReference>
<keyword evidence="5" id="KW-0547">Nucleotide-binding</keyword>
<dbReference type="InterPro" id="IPR050351">
    <property type="entry name" value="BphY/WalK/GraS-like"/>
</dbReference>
<dbReference type="Gene3D" id="1.10.287.130">
    <property type="match status" value="1"/>
</dbReference>
<dbReference type="InterPro" id="IPR036097">
    <property type="entry name" value="HisK_dim/P_sf"/>
</dbReference>
<dbReference type="PANTHER" id="PTHR42878">
    <property type="entry name" value="TWO-COMPONENT HISTIDINE KINASE"/>
    <property type="match status" value="1"/>
</dbReference>
<dbReference type="PROSITE" id="PS50109">
    <property type="entry name" value="HIS_KIN"/>
    <property type="match status" value="1"/>
</dbReference>
<dbReference type="EC" id="2.7.13.3" evidence="2"/>
<dbReference type="SUPFAM" id="SSF55874">
    <property type="entry name" value="ATPase domain of HSP90 chaperone/DNA topoisomerase II/histidine kinase"/>
    <property type="match status" value="1"/>
</dbReference>
<dbReference type="CDD" id="cd00082">
    <property type="entry name" value="HisKA"/>
    <property type="match status" value="1"/>
</dbReference>
<dbReference type="PRINTS" id="PR00344">
    <property type="entry name" value="BCTRLSENSOR"/>
</dbReference>
<dbReference type="Pfam" id="PF02518">
    <property type="entry name" value="HATPase_c"/>
    <property type="match status" value="1"/>
</dbReference>
<evidence type="ECO:0000313" key="11">
    <source>
        <dbReference type="Proteomes" id="UP000500826"/>
    </source>
</evidence>
<keyword evidence="8" id="KW-0902">Two-component regulatory system</keyword>
<keyword evidence="11" id="KW-1185">Reference proteome</keyword>
<evidence type="ECO:0000313" key="10">
    <source>
        <dbReference type="EMBL" id="QJW85374.1"/>
    </source>
</evidence>
<dbReference type="SUPFAM" id="SSF47384">
    <property type="entry name" value="Homodimeric domain of signal transducing histidine kinase"/>
    <property type="match status" value="1"/>
</dbReference>
<organism evidence="10 11">
    <name type="scientific">Ramlibacter terrae</name>
    <dbReference type="NCBI Taxonomy" id="2732511"/>
    <lineage>
        <taxon>Bacteria</taxon>
        <taxon>Pseudomonadati</taxon>
        <taxon>Pseudomonadota</taxon>
        <taxon>Betaproteobacteria</taxon>
        <taxon>Burkholderiales</taxon>
        <taxon>Comamonadaceae</taxon>
        <taxon>Ramlibacter</taxon>
    </lineage>
</organism>
<comment type="catalytic activity">
    <reaction evidence="1">
        <text>ATP + protein L-histidine = ADP + protein N-phospho-L-histidine.</text>
        <dbReference type="EC" id="2.7.13.3"/>
    </reaction>
</comment>
<evidence type="ECO:0000256" key="2">
    <source>
        <dbReference type="ARBA" id="ARBA00012438"/>
    </source>
</evidence>
<evidence type="ECO:0000256" key="5">
    <source>
        <dbReference type="ARBA" id="ARBA00022741"/>
    </source>
</evidence>
<dbReference type="InterPro" id="IPR003594">
    <property type="entry name" value="HATPase_dom"/>
</dbReference>
<keyword evidence="4" id="KW-0808">Transferase</keyword>
<evidence type="ECO:0000256" key="6">
    <source>
        <dbReference type="ARBA" id="ARBA00022777"/>
    </source>
</evidence>
<keyword evidence="6 10" id="KW-0418">Kinase</keyword>
<proteinExistence type="predicted"/>
<keyword evidence="7" id="KW-0067">ATP-binding</keyword>
<evidence type="ECO:0000256" key="7">
    <source>
        <dbReference type="ARBA" id="ARBA00022840"/>
    </source>
</evidence>
<name>A0ABX6P5M0_9BURK</name>
<dbReference type="Proteomes" id="UP000500826">
    <property type="component" value="Chromosome"/>
</dbReference>
<dbReference type="InterPro" id="IPR036890">
    <property type="entry name" value="HATPase_C_sf"/>
</dbReference>
<reference evidence="10 11" key="2">
    <citation type="submission" date="2020-05" db="EMBL/GenBank/DDBJ databases">
        <authorList>
            <person name="Khan S.A."/>
            <person name="Jeon C.O."/>
            <person name="Chun B.H."/>
        </authorList>
    </citation>
    <scope>NUCLEOTIDE SEQUENCE [LARGE SCALE GENOMIC DNA]</scope>
    <source>
        <strain evidence="10 11">H242</strain>
    </source>
</reference>
<feature type="domain" description="Histidine kinase" evidence="9">
    <location>
        <begin position="4"/>
        <end position="222"/>
    </location>
</feature>
<evidence type="ECO:0000256" key="8">
    <source>
        <dbReference type="ARBA" id="ARBA00023012"/>
    </source>
</evidence>
<protein>
    <recommendedName>
        <fullName evidence="2">histidine kinase</fullName>
        <ecNumber evidence="2">2.7.13.3</ecNumber>
    </recommendedName>
</protein>
<dbReference type="EMBL" id="CP053418">
    <property type="protein sequence ID" value="QJW85374.1"/>
    <property type="molecule type" value="Genomic_DNA"/>
</dbReference>
<evidence type="ECO:0000256" key="1">
    <source>
        <dbReference type="ARBA" id="ARBA00000085"/>
    </source>
</evidence>
<reference evidence="10 11" key="1">
    <citation type="submission" date="2020-05" db="EMBL/GenBank/DDBJ databases">
        <title>Ramlibacter rhizophilus sp. nov., isolated from rhizosphere soil of national flower Mugunghwa from South Korea.</title>
        <authorList>
            <person name="Zheng-Fei Y."/>
            <person name="Huan T."/>
        </authorList>
    </citation>
    <scope>NUCLEOTIDE SEQUENCE [LARGE SCALE GENOMIC DNA]</scope>
    <source>
        <strain evidence="10 11">H242</strain>
    </source>
</reference>
<dbReference type="SMART" id="SM00387">
    <property type="entry name" value="HATPase_c"/>
    <property type="match status" value="1"/>
</dbReference>
<keyword evidence="3" id="KW-0597">Phosphoprotein</keyword>
<dbReference type="Pfam" id="PF00512">
    <property type="entry name" value="HisKA"/>
    <property type="match status" value="1"/>
</dbReference>